<dbReference type="OrthoDB" id="31543at2157"/>
<feature type="transmembrane region" description="Helical" evidence="8">
    <location>
        <begin position="139"/>
        <end position="161"/>
    </location>
</feature>
<dbReference type="GO" id="GO:0008381">
    <property type="term" value="F:mechanosensitive monoatomic ion channel activity"/>
    <property type="evidence" value="ECO:0007669"/>
    <property type="project" value="InterPro"/>
</dbReference>
<dbReference type="PANTHER" id="PTHR30221">
    <property type="entry name" value="SMALL-CONDUCTANCE MECHANOSENSITIVE CHANNEL"/>
    <property type="match status" value="1"/>
</dbReference>
<feature type="domain" description="Mechanosensitive ion channel MscS" evidence="9">
    <location>
        <begin position="188"/>
        <end position="251"/>
    </location>
</feature>
<dbReference type="PANTHER" id="PTHR30221:SF20">
    <property type="entry name" value="SMALL-CONDUCTANCE MECHANOSENSITIVE CHANNEL"/>
    <property type="match status" value="1"/>
</dbReference>
<dbReference type="Gene3D" id="2.30.30.60">
    <property type="match status" value="1"/>
</dbReference>
<organism evidence="11 12">
    <name type="scientific">Salinigranum rubrum</name>
    <dbReference type="NCBI Taxonomy" id="755307"/>
    <lineage>
        <taxon>Archaea</taxon>
        <taxon>Methanobacteriati</taxon>
        <taxon>Methanobacteriota</taxon>
        <taxon>Stenosarchaea group</taxon>
        <taxon>Halobacteria</taxon>
        <taxon>Halobacteriales</taxon>
        <taxon>Haloferacaceae</taxon>
        <taxon>Salinigranum</taxon>
    </lineage>
</organism>
<sequence length="420" mass="45209">MLPLQTTGIDSLVPTLPEKVAVTLVTLLVVAATWRVTDYLHTRSDESDRIPNTWRHLLLSGVSLLTTFGGGLLVIAVWGLTGPLFEEVQSYGLGPQSVVNAVLGLIVFVTAYAMTDVVGRITRELSDGRRAITEHQREIVYRLSQVTLYTIAGSLVLGIWGVDLGGILVGAGFLGIVVGLAARQTLGALLAGFVLMFSRPFEIGDWIEVGDHEGIVTDITIVTTRMQTFDGEYVMIPNDVVSSESVINRSRKGRLRIEVDVGVDYDADPREAAKVARDAVRGLDNVLRVPTPQAVVKEFGDSAVVLGVRVWIDNPSARRMWRTRTAVVGAVKTAFDEEGVKIPFPQRELMGREETGGFQLSEGAVLAGERETVAAEADGGRADVDANASETDDDSEGNDGDGRAGDERGDDDDDSDGESQ</sequence>
<dbReference type="Pfam" id="PF00924">
    <property type="entry name" value="MS_channel_2nd"/>
    <property type="match status" value="1"/>
</dbReference>
<dbReference type="PROSITE" id="PS01246">
    <property type="entry name" value="UPF0003"/>
    <property type="match status" value="1"/>
</dbReference>
<dbReference type="GeneID" id="35592908"/>
<dbReference type="Proteomes" id="UP000236584">
    <property type="component" value="Chromosome"/>
</dbReference>
<feature type="region of interest" description="Disordered" evidence="7">
    <location>
        <begin position="367"/>
        <end position="420"/>
    </location>
</feature>
<dbReference type="Gene3D" id="1.10.287.1260">
    <property type="match status" value="1"/>
</dbReference>
<dbReference type="RefSeq" id="WP_103426034.1">
    <property type="nucleotide sequence ID" value="NZ_CP026309.1"/>
</dbReference>
<dbReference type="InterPro" id="IPR045275">
    <property type="entry name" value="MscS_archaea/bacteria_type"/>
</dbReference>
<dbReference type="SUPFAM" id="SSF82861">
    <property type="entry name" value="Mechanosensitive channel protein MscS (YggB), transmembrane region"/>
    <property type="match status" value="1"/>
</dbReference>
<keyword evidence="12" id="KW-1185">Reference proteome</keyword>
<proteinExistence type="inferred from homology"/>
<keyword evidence="4 8" id="KW-0812">Transmembrane</keyword>
<evidence type="ECO:0000313" key="11">
    <source>
        <dbReference type="EMBL" id="AUV82345.1"/>
    </source>
</evidence>
<keyword evidence="3" id="KW-1003">Cell membrane</keyword>
<dbReference type="GO" id="GO:0005886">
    <property type="term" value="C:plasma membrane"/>
    <property type="evidence" value="ECO:0007669"/>
    <property type="project" value="UniProtKB-SubCell"/>
</dbReference>
<dbReference type="Pfam" id="PF21082">
    <property type="entry name" value="MS_channel_3rd"/>
    <property type="match status" value="1"/>
</dbReference>
<evidence type="ECO:0000259" key="10">
    <source>
        <dbReference type="Pfam" id="PF21082"/>
    </source>
</evidence>
<feature type="compositionally biased region" description="Acidic residues" evidence="7">
    <location>
        <begin position="408"/>
        <end position="420"/>
    </location>
</feature>
<evidence type="ECO:0000256" key="1">
    <source>
        <dbReference type="ARBA" id="ARBA00004651"/>
    </source>
</evidence>
<name>A0A2I8VKB8_9EURY</name>
<dbReference type="SUPFAM" id="SSF50182">
    <property type="entry name" value="Sm-like ribonucleoproteins"/>
    <property type="match status" value="1"/>
</dbReference>
<dbReference type="InterPro" id="IPR006686">
    <property type="entry name" value="MscS_channel_CS"/>
</dbReference>
<dbReference type="InterPro" id="IPR010920">
    <property type="entry name" value="LSM_dom_sf"/>
</dbReference>
<evidence type="ECO:0000256" key="3">
    <source>
        <dbReference type="ARBA" id="ARBA00022475"/>
    </source>
</evidence>
<feature type="compositionally biased region" description="Acidic residues" evidence="7">
    <location>
        <begin position="390"/>
        <end position="399"/>
    </location>
</feature>
<protein>
    <submittedName>
        <fullName evidence="11">Mechanosensitive ion channel protein MscS</fullName>
    </submittedName>
</protein>
<evidence type="ECO:0000256" key="5">
    <source>
        <dbReference type="ARBA" id="ARBA00022989"/>
    </source>
</evidence>
<keyword evidence="6 8" id="KW-0472">Membrane</keyword>
<reference evidence="11 12" key="1">
    <citation type="submission" date="2018-01" db="EMBL/GenBank/DDBJ databases">
        <title>Complete genome sequence of Salinigranum rubrum GX10T, an extremely halophilic archaeon isolated from a marine solar saltern.</title>
        <authorList>
            <person name="Han S."/>
        </authorList>
    </citation>
    <scope>NUCLEOTIDE SEQUENCE [LARGE SCALE GENOMIC DNA]</scope>
    <source>
        <strain evidence="11 12">GX10</strain>
    </source>
</reference>
<dbReference type="InterPro" id="IPR023408">
    <property type="entry name" value="MscS_beta-dom_sf"/>
</dbReference>
<feature type="transmembrane region" description="Helical" evidence="8">
    <location>
        <begin position="57"/>
        <end position="78"/>
    </location>
</feature>
<dbReference type="InterPro" id="IPR011066">
    <property type="entry name" value="MscS_channel_C_sf"/>
</dbReference>
<feature type="compositionally biased region" description="Basic and acidic residues" evidence="7">
    <location>
        <begin position="368"/>
        <end position="384"/>
    </location>
</feature>
<dbReference type="EMBL" id="CP026309">
    <property type="protein sequence ID" value="AUV82345.1"/>
    <property type="molecule type" value="Genomic_DNA"/>
</dbReference>
<gene>
    <name evidence="11" type="ORF">C2R22_12415</name>
</gene>
<feature type="transmembrane region" description="Helical" evidence="8">
    <location>
        <begin position="20"/>
        <end position="37"/>
    </location>
</feature>
<comment type="subcellular location">
    <subcellularLocation>
        <location evidence="1">Cell membrane</location>
        <topology evidence="1">Multi-pass membrane protein</topology>
    </subcellularLocation>
</comment>
<feature type="domain" description="Mechanosensitive ion channel MscS C-terminal" evidence="10">
    <location>
        <begin position="257"/>
        <end position="342"/>
    </location>
</feature>
<feature type="transmembrane region" description="Helical" evidence="8">
    <location>
        <begin position="98"/>
        <end position="118"/>
    </location>
</feature>
<evidence type="ECO:0000256" key="7">
    <source>
        <dbReference type="SAM" id="MobiDB-lite"/>
    </source>
</evidence>
<dbReference type="Gene3D" id="3.30.70.100">
    <property type="match status" value="1"/>
</dbReference>
<evidence type="ECO:0000259" key="9">
    <source>
        <dbReference type="Pfam" id="PF00924"/>
    </source>
</evidence>
<evidence type="ECO:0000256" key="8">
    <source>
        <dbReference type="SAM" id="Phobius"/>
    </source>
</evidence>
<dbReference type="InterPro" id="IPR006685">
    <property type="entry name" value="MscS_channel_2nd"/>
</dbReference>
<dbReference type="AlphaFoldDB" id="A0A2I8VKB8"/>
<dbReference type="InterPro" id="IPR011014">
    <property type="entry name" value="MscS_channel_TM-2"/>
</dbReference>
<comment type="similarity">
    <text evidence="2">Belongs to the MscS (TC 1.A.23) family.</text>
</comment>
<evidence type="ECO:0000256" key="2">
    <source>
        <dbReference type="ARBA" id="ARBA00008017"/>
    </source>
</evidence>
<evidence type="ECO:0000313" key="12">
    <source>
        <dbReference type="Proteomes" id="UP000236584"/>
    </source>
</evidence>
<evidence type="ECO:0000256" key="4">
    <source>
        <dbReference type="ARBA" id="ARBA00022692"/>
    </source>
</evidence>
<dbReference type="SUPFAM" id="SSF82689">
    <property type="entry name" value="Mechanosensitive channel protein MscS (YggB), C-terminal domain"/>
    <property type="match status" value="1"/>
</dbReference>
<keyword evidence="5 8" id="KW-1133">Transmembrane helix</keyword>
<accession>A0A2I8VKB8</accession>
<dbReference type="KEGG" id="srub:C2R22_12415"/>
<evidence type="ECO:0000256" key="6">
    <source>
        <dbReference type="ARBA" id="ARBA00023136"/>
    </source>
</evidence>
<dbReference type="InterPro" id="IPR049278">
    <property type="entry name" value="MS_channel_C"/>
</dbReference>
<feature type="transmembrane region" description="Helical" evidence="8">
    <location>
        <begin position="167"/>
        <end position="197"/>
    </location>
</feature>